<dbReference type="Gene3D" id="3.40.710.10">
    <property type="entry name" value="DD-peptidase/beta-lactamase superfamily"/>
    <property type="match status" value="1"/>
</dbReference>
<dbReference type="Proteomes" id="UP000028713">
    <property type="component" value="Unassembled WGS sequence"/>
</dbReference>
<keyword evidence="1" id="KW-0472">Membrane</keyword>
<dbReference type="InterPro" id="IPR050789">
    <property type="entry name" value="Diverse_Enzym_Activities"/>
</dbReference>
<keyword evidence="1" id="KW-0812">Transmembrane</keyword>
<dbReference type="InterPro" id="IPR012338">
    <property type="entry name" value="Beta-lactam/transpept-like"/>
</dbReference>
<dbReference type="RefSeq" id="WP_034672356.1">
    <property type="nucleotide sequence ID" value="NZ_FPAP01000003.1"/>
</dbReference>
<keyword evidence="1" id="KW-1133">Transmembrane helix</keyword>
<dbReference type="OrthoDB" id="9773047at2"/>
<keyword evidence="4" id="KW-1185">Reference proteome</keyword>
<evidence type="ECO:0000259" key="2">
    <source>
        <dbReference type="Pfam" id="PF00144"/>
    </source>
</evidence>
<dbReference type="AlphaFoldDB" id="A0A085Z3Y1"/>
<evidence type="ECO:0000313" key="3">
    <source>
        <dbReference type="EMBL" id="KFE99144.1"/>
    </source>
</evidence>
<dbReference type="InterPro" id="IPR001466">
    <property type="entry name" value="Beta-lactam-related"/>
</dbReference>
<dbReference type="EMBL" id="JPRP01000001">
    <property type="protein sequence ID" value="KFE99144.1"/>
    <property type="molecule type" value="Genomic_DNA"/>
</dbReference>
<feature type="domain" description="Beta-lactamase-related" evidence="2">
    <location>
        <begin position="88"/>
        <end position="257"/>
    </location>
</feature>
<dbReference type="SUPFAM" id="SSF56601">
    <property type="entry name" value="beta-lactamase/transpeptidase-like"/>
    <property type="match status" value="1"/>
</dbReference>
<organism evidence="3 4">
    <name type="scientific">Chryseobacterium formosense</name>
    <dbReference type="NCBI Taxonomy" id="236814"/>
    <lineage>
        <taxon>Bacteria</taxon>
        <taxon>Pseudomonadati</taxon>
        <taxon>Bacteroidota</taxon>
        <taxon>Flavobacteriia</taxon>
        <taxon>Flavobacteriales</taxon>
        <taxon>Weeksellaceae</taxon>
        <taxon>Chryseobacterium group</taxon>
        <taxon>Chryseobacterium</taxon>
    </lineage>
</organism>
<evidence type="ECO:0000313" key="4">
    <source>
        <dbReference type="Proteomes" id="UP000028713"/>
    </source>
</evidence>
<gene>
    <name evidence="3" type="ORF">IX39_00155</name>
</gene>
<evidence type="ECO:0000256" key="1">
    <source>
        <dbReference type="SAM" id="Phobius"/>
    </source>
</evidence>
<reference evidence="3 4" key="1">
    <citation type="submission" date="2014-07" db="EMBL/GenBank/DDBJ databases">
        <title>Genome of Chryseobacterium formosense LMG 24722.</title>
        <authorList>
            <person name="Pipes S.E."/>
            <person name="Stropko S.J."/>
            <person name="Newman J.D."/>
        </authorList>
    </citation>
    <scope>NUCLEOTIDE SEQUENCE [LARGE SCALE GENOMIC DNA]</scope>
    <source>
        <strain evidence="3 4">LMG 24722</strain>
    </source>
</reference>
<accession>A0A085Z3Y1</accession>
<dbReference type="eggNOG" id="COG1680">
    <property type="taxonomic scope" value="Bacteria"/>
</dbReference>
<comment type="caution">
    <text evidence="3">The sequence shown here is derived from an EMBL/GenBank/DDBJ whole genome shotgun (WGS) entry which is preliminary data.</text>
</comment>
<feature type="transmembrane region" description="Helical" evidence="1">
    <location>
        <begin position="6"/>
        <end position="29"/>
    </location>
</feature>
<proteinExistence type="predicted"/>
<dbReference type="Pfam" id="PF00144">
    <property type="entry name" value="Beta-lactamase"/>
    <property type="match status" value="1"/>
</dbReference>
<dbReference type="PANTHER" id="PTHR43283">
    <property type="entry name" value="BETA-LACTAMASE-RELATED"/>
    <property type="match status" value="1"/>
</dbReference>
<name>A0A085Z3Y1_9FLAO</name>
<dbReference type="STRING" id="236814.IX39_00155"/>
<protein>
    <recommendedName>
        <fullName evidence="2">Beta-lactamase-related domain-containing protein</fullName>
    </recommendedName>
</protein>
<sequence length="380" mass="43419">MNTKKVLIGFLAGTTAVAATICICGYGYIFKALRINLKKGSLTPSTDDEEKFPSNPVSNFKQKSWHKHSDYNKKQLSSTLLEELEKTNASSLVVIKNNKIIHEKYWKDHDPSSLMNSFSMAKGILSILTGFAIDDGYLDSEDQLVSSVFPQYSESKYGKYLTFKHLMTMQAGFDWEEEYNHPFAENSKQYFVDDLAEQAFKTEIKEMPGEKYQYQSVAPQLLGLALRKVTGKSLADYLSEKIWQPLGMESVAKWSTDEKGMEKAFCCIHAIPKDFAKIGQLILQNGNWEGKQLIDQKYCEKLLHPTPENDAFCYNVWADNESKIKLRFFYGFLGQFIIMIPSENIIIVKTGIYNRLDVDQKKRPLQVKILAEEICSIFSD</sequence>
<dbReference type="PANTHER" id="PTHR43283:SF7">
    <property type="entry name" value="BETA-LACTAMASE-RELATED DOMAIN-CONTAINING PROTEIN"/>
    <property type="match status" value="1"/>
</dbReference>